<sequence>MERFQGHINPCFSNRKADVKSLEVQGFAEVQSFAIKEEEESLQDTVPFLQMLQSEDPSSFFTIKEPNFLTLLSSLQTVKEPWELEHYPEFHSPVRFPISASSMEGTNQALSSQEIFLSQANMTLPSSTSSPPLTANSRRKRKTNNLLPQEMAREKRRRRKTKPSKNIEEIEHQRVNHIAVERNRRRQMNEHISSLRALLPPSYIQRGDQASIVGGAINYVKVLEQIIQSLETQKRRQQSSEGNASNHLSGISSNELWTTREDQSCIPKIEATVIQNHVSLKVECLKKQGQLLEGIVSLEKLRLTVLHLNITSSSHSSVSYSFQLKMEDDCELESADKITAAVHQIFDIPTI</sequence>
<reference evidence="9" key="2">
    <citation type="submission" date="2025-08" db="UniProtKB">
        <authorList>
            <consortium name="RefSeq"/>
        </authorList>
    </citation>
    <scope>IDENTIFICATION</scope>
    <source>
        <tissue evidence="9">Leaf</tissue>
    </source>
</reference>
<comment type="subcellular location">
    <subcellularLocation>
        <location evidence="1">Nucleus</location>
    </subcellularLocation>
</comment>
<gene>
    <name evidence="9" type="primary">LOC104749123</name>
</gene>
<protein>
    <submittedName>
        <fullName evidence="9">Transcription factor bHLH67-like</fullName>
    </submittedName>
</protein>
<dbReference type="PROSITE" id="PS50888">
    <property type="entry name" value="BHLH"/>
    <property type="match status" value="1"/>
</dbReference>
<name>A0ABM0WC97_CAMSA</name>
<feature type="compositionally biased region" description="Polar residues" evidence="6">
    <location>
        <begin position="239"/>
        <end position="253"/>
    </location>
</feature>
<dbReference type="Pfam" id="PF22754">
    <property type="entry name" value="bHLH-TF_ACT-like_plant"/>
    <property type="match status" value="1"/>
</dbReference>
<dbReference type="GeneID" id="104749123"/>
<feature type="region of interest" description="Disordered" evidence="6">
    <location>
        <begin position="123"/>
        <end position="168"/>
    </location>
</feature>
<evidence type="ECO:0000256" key="6">
    <source>
        <dbReference type="SAM" id="MobiDB-lite"/>
    </source>
</evidence>
<evidence type="ECO:0000313" key="8">
    <source>
        <dbReference type="Proteomes" id="UP000694864"/>
    </source>
</evidence>
<evidence type="ECO:0000256" key="3">
    <source>
        <dbReference type="ARBA" id="ARBA00023125"/>
    </source>
</evidence>
<evidence type="ECO:0000256" key="4">
    <source>
        <dbReference type="ARBA" id="ARBA00023163"/>
    </source>
</evidence>
<dbReference type="RefSeq" id="XP_010469002.1">
    <property type="nucleotide sequence ID" value="XM_010470700.2"/>
</dbReference>
<dbReference type="PANTHER" id="PTHR46684">
    <property type="entry name" value="TRANSCRIPTION FACTOR FAMA"/>
    <property type="match status" value="1"/>
</dbReference>
<dbReference type="SMART" id="SM00353">
    <property type="entry name" value="HLH"/>
    <property type="match status" value="1"/>
</dbReference>
<keyword evidence="4" id="KW-0804">Transcription</keyword>
<dbReference type="PANTHER" id="PTHR46684:SF16">
    <property type="entry name" value="TRANSCRIPTION FACTOR BHLH67-LIKE ISOFORM X2"/>
    <property type="match status" value="1"/>
</dbReference>
<feature type="compositionally biased region" description="Basic residues" evidence="6">
    <location>
        <begin position="154"/>
        <end position="163"/>
    </location>
</feature>
<keyword evidence="3" id="KW-0238">DNA-binding</keyword>
<evidence type="ECO:0000256" key="1">
    <source>
        <dbReference type="ARBA" id="ARBA00004123"/>
    </source>
</evidence>
<dbReference type="Pfam" id="PF00010">
    <property type="entry name" value="HLH"/>
    <property type="match status" value="1"/>
</dbReference>
<dbReference type="SUPFAM" id="SSF47459">
    <property type="entry name" value="HLH, helix-loop-helix DNA-binding domain"/>
    <property type="match status" value="1"/>
</dbReference>
<feature type="compositionally biased region" description="Low complexity" evidence="6">
    <location>
        <begin position="123"/>
        <end position="134"/>
    </location>
</feature>
<evidence type="ECO:0000256" key="5">
    <source>
        <dbReference type="ARBA" id="ARBA00023242"/>
    </source>
</evidence>
<organism evidence="8 9">
    <name type="scientific">Camelina sativa</name>
    <name type="common">False flax</name>
    <name type="synonym">Myagrum sativum</name>
    <dbReference type="NCBI Taxonomy" id="90675"/>
    <lineage>
        <taxon>Eukaryota</taxon>
        <taxon>Viridiplantae</taxon>
        <taxon>Streptophyta</taxon>
        <taxon>Embryophyta</taxon>
        <taxon>Tracheophyta</taxon>
        <taxon>Spermatophyta</taxon>
        <taxon>Magnoliopsida</taxon>
        <taxon>eudicotyledons</taxon>
        <taxon>Gunneridae</taxon>
        <taxon>Pentapetalae</taxon>
        <taxon>rosids</taxon>
        <taxon>malvids</taxon>
        <taxon>Brassicales</taxon>
        <taxon>Brassicaceae</taxon>
        <taxon>Camelineae</taxon>
        <taxon>Camelina</taxon>
    </lineage>
</organism>
<dbReference type="Proteomes" id="UP000694864">
    <property type="component" value="Chromosome 16"/>
</dbReference>
<evidence type="ECO:0000259" key="7">
    <source>
        <dbReference type="PROSITE" id="PS50888"/>
    </source>
</evidence>
<evidence type="ECO:0000256" key="2">
    <source>
        <dbReference type="ARBA" id="ARBA00023015"/>
    </source>
</evidence>
<dbReference type="CDD" id="cd11448">
    <property type="entry name" value="bHLH_AtFAMA_like"/>
    <property type="match status" value="1"/>
</dbReference>
<keyword evidence="8" id="KW-1185">Reference proteome</keyword>
<dbReference type="InterPro" id="IPR011598">
    <property type="entry name" value="bHLH_dom"/>
</dbReference>
<dbReference type="InterPro" id="IPR044283">
    <property type="entry name" value="FAMA/SPEECHLESS/MUTE-like"/>
</dbReference>
<accession>A0ABM0WC97</accession>
<feature type="region of interest" description="Disordered" evidence="6">
    <location>
        <begin position="234"/>
        <end position="253"/>
    </location>
</feature>
<dbReference type="Gene3D" id="4.10.280.10">
    <property type="entry name" value="Helix-loop-helix DNA-binding domain"/>
    <property type="match status" value="1"/>
</dbReference>
<proteinExistence type="predicted"/>
<keyword evidence="5" id="KW-0539">Nucleus</keyword>
<dbReference type="InterPro" id="IPR054502">
    <property type="entry name" value="bHLH-TF_ACT-like_plant"/>
</dbReference>
<dbReference type="InterPro" id="IPR036638">
    <property type="entry name" value="HLH_DNA-bd_sf"/>
</dbReference>
<feature type="domain" description="BHLH" evidence="7">
    <location>
        <begin position="172"/>
        <end position="223"/>
    </location>
</feature>
<evidence type="ECO:0000313" key="9">
    <source>
        <dbReference type="RefSeq" id="XP_010469002.1"/>
    </source>
</evidence>
<keyword evidence="2" id="KW-0805">Transcription regulation</keyword>
<reference evidence="8" key="1">
    <citation type="journal article" date="2014" name="Nat. Commun.">
        <title>The emerging biofuel crop Camelina sativa retains a highly undifferentiated hexaploid genome structure.</title>
        <authorList>
            <person name="Kagale S."/>
            <person name="Koh C."/>
            <person name="Nixon J."/>
            <person name="Bollina V."/>
            <person name="Clarke W.E."/>
            <person name="Tuteja R."/>
            <person name="Spillane C."/>
            <person name="Robinson S.J."/>
            <person name="Links M.G."/>
            <person name="Clarke C."/>
            <person name="Higgins E.E."/>
            <person name="Huebert T."/>
            <person name="Sharpe A.G."/>
            <person name="Parkin I.A."/>
        </authorList>
    </citation>
    <scope>NUCLEOTIDE SEQUENCE [LARGE SCALE GENOMIC DNA]</scope>
    <source>
        <strain evidence="8">cv. DH55</strain>
    </source>
</reference>